<evidence type="ECO:0000259" key="3">
    <source>
        <dbReference type="PROSITE" id="PS51717"/>
    </source>
</evidence>
<dbReference type="GeneID" id="103375695"/>
<dbReference type="InterPro" id="IPR057365">
    <property type="entry name" value="URGCP"/>
</dbReference>
<dbReference type="InterPro" id="IPR052986">
    <property type="entry name" value="VLIG_GTPase"/>
</dbReference>
<dbReference type="InterPro" id="IPR030383">
    <property type="entry name" value="G_VLIG_dom"/>
</dbReference>
<dbReference type="Proteomes" id="UP000694891">
    <property type="component" value="Unplaced"/>
</dbReference>
<dbReference type="PANTHER" id="PTHR14819:SF9">
    <property type="entry name" value="UP-REGULATOR OF CELL PROLIFERATION-LIKE"/>
    <property type="match status" value="1"/>
</dbReference>
<feature type="domain" description="VLIG-type G" evidence="3">
    <location>
        <begin position="331"/>
        <end position="387"/>
    </location>
</feature>
<accession>A0A9Y4NVL4</accession>
<dbReference type="Pfam" id="PF25683">
    <property type="entry name" value="URGCP_GTPase"/>
    <property type="match status" value="1"/>
</dbReference>
<dbReference type="RefSeq" id="XP_008304233.1">
    <property type="nucleotide sequence ID" value="XM_008306011.1"/>
</dbReference>
<organism evidence="4 5">
    <name type="scientific">Stegastes partitus</name>
    <name type="common">bicolor damselfish</name>
    <dbReference type="NCBI Taxonomy" id="144197"/>
    <lineage>
        <taxon>Eukaryota</taxon>
        <taxon>Metazoa</taxon>
        <taxon>Chordata</taxon>
        <taxon>Craniata</taxon>
        <taxon>Vertebrata</taxon>
        <taxon>Euteleostomi</taxon>
        <taxon>Actinopterygii</taxon>
        <taxon>Neopterygii</taxon>
        <taxon>Teleostei</taxon>
        <taxon>Neoteleostei</taxon>
        <taxon>Acanthomorphata</taxon>
        <taxon>Ovalentaria</taxon>
        <taxon>Pomacentridae</taxon>
        <taxon>Stegastes</taxon>
    </lineage>
</organism>
<dbReference type="SUPFAM" id="SSF52540">
    <property type="entry name" value="P-loop containing nucleoside triphosphate hydrolases"/>
    <property type="match status" value="1"/>
</dbReference>
<dbReference type="GO" id="GO:0005525">
    <property type="term" value="F:GTP binding"/>
    <property type="evidence" value="ECO:0007669"/>
    <property type="project" value="InterPro"/>
</dbReference>
<name>A0A9Y4NVL4_9TELE</name>
<keyword evidence="2" id="KW-0175">Coiled coil</keyword>
<dbReference type="PANTHER" id="PTHR14819">
    <property type="entry name" value="GTP-BINDING"/>
    <property type="match status" value="1"/>
</dbReference>
<proteinExistence type="inferred from homology"/>
<dbReference type="Gene3D" id="3.40.50.300">
    <property type="entry name" value="P-loop containing nucleotide triphosphate hydrolases"/>
    <property type="match status" value="1"/>
</dbReference>
<keyword evidence="4" id="KW-1185">Reference proteome</keyword>
<dbReference type="PROSITE" id="PS51717">
    <property type="entry name" value="G_VLIG"/>
    <property type="match status" value="1"/>
</dbReference>
<reference evidence="5" key="1">
    <citation type="submission" date="2025-08" db="UniProtKB">
        <authorList>
            <consortium name="RefSeq"/>
        </authorList>
    </citation>
    <scope>IDENTIFICATION</scope>
</reference>
<evidence type="ECO:0000313" key="5">
    <source>
        <dbReference type="RefSeq" id="XP_008304233.1"/>
    </source>
</evidence>
<dbReference type="Pfam" id="PF25496">
    <property type="entry name" value="URGCP"/>
    <property type="match status" value="1"/>
</dbReference>
<feature type="coiled-coil region" evidence="2">
    <location>
        <begin position="161"/>
        <end position="188"/>
    </location>
</feature>
<comment type="similarity">
    <text evidence="1">Belongs to the TRAFAC class dynamin-like GTPase superfamily. Very large inducible GTPase (VLIG) family.</text>
</comment>
<feature type="non-terminal residue" evidence="5">
    <location>
        <position position="1"/>
    </location>
</feature>
<sequence>SEAVFVFFDNLDSECSLLTNHNHKAQIFLVGNQQSKSFTLDALKKVATRLCLTKNNIILKTKKTNDADFVKSLRKSVSDVVENSKMKMPIAQMADIARKMGILVDENSSECQSGKEKADAITAEIQDILRYKEDQLPLQGQIWKDLTSLEKEEFRLRKVGSENIEKYKSDLQVQKEELRQRQNSYEMSPAMTCFITAISSPGIERCYFLKWMRMNLDNVSRLKLSGLRQQYKEKCKNSENKEEIKEIDKHLSNSSLGTEHFFREMGQIYEASVSLPETDPRRQQLQHLPKLCAELLLDGFALELVDGDASNIPLRWVSDVLSQLNDLVSPKRKIRVVTVLGVQSTGKSTLLNTMFGVQFAVSSGRCTRGAFMLLIKINELSKWETKLLDNLTQYFKQTEGHVYLVEGYKEEFSNSAKSLRREMESSVVNQLTAAADIRRGMRELDKIKENHTKKIEKAVCALIDECRKRRVQMGEKELDKEFDKMWNETLNKLPSSFSEQQTTDVFTRVDHCLRTNLSQKGSGACELLSKKRLRDCGQKPFTHTDENWRKRAKREVKKLWNGEDHVQEVADRIIAACTQFVTEKIERKTNYHDTYIQEILLIIDEKLENNQNVKTDIEFEVSLKQHICGFAARRFEEMHKNFIQENDPHRCLMKNKEMFRSDFKDVFHQRDQAQKKAEEFTDQCLKPAVEDFVNRSLGPNIVDEMRKCKEFSTRMSFQYSLLKDLPSKKKFEDYLNYSSSYEWYIKNRIRQQIEERFSRSSVTFEFEDRHLKSSISSINDAIAKATEGNAVDLKALVEDICKELGDKLVISQTALDSVMILNNADKEQFAHWLTVSVNDMAETLREKFKKMTFSKKLEHLHMNPLNELFTRVIGCGKQCPFCAVPCEAEGKNHKEHFASQHRPQGLGKYRWDSTKKLVTDICSSLVDSDNRFRCDATNNKWHPYKHYRKYFPDWDIRPDVSSKASNYWKYVMATYNTDFAKAYHAEPADIPHSWKIIESKQAEDSLKESFPIK</sequence>
<dbReference type="AlphaFoldDB" id="A0A9Y4NVL4"/>
<evidence type="ECO:0000256" key="1">
    <source>
        <dbReference type="ARBA" id="ARBA00006828"/>
    </source>
</evidence>
<evidence type="ECO:0000256" key="2">
    <source>
        <dbReference type="SAM" id="Coils"/>
    </source>
</evidence>
<protein>
    <submittedName>
        <fullName evidence="5">Interferon-induced very large GTPase 1-like</fullName>
    </submittedName>
</protein>
<dbReference type="InterPro" id="IPR027417">
    <property type="entry name" value="P-loop_NTPase"/>
</dbReference>
<gene>
    <name evidence="5" type="primary">LOC103375695</name>
</gene>
<evidence type="ECO:0000313" key="4">
    <source>
        <dbReference type="Proteomes" id="UP000694891"/>
    </source>
</evidence>